<evidence type="ECO:0000313" key="4">
    <source>
        <dbReference type="Proteomes" id="UP000244174"/>
    </source>
</evidence>
<dbReference type="Gene3D" id="2.130.10.10">
    <property type="entry name" value="YVTN repeat-like/Quinoprotein amine dehydrogenase"/>
    <property type="match status" value="2"/>
</dbReference>
<comment type="caution">
    <text evidence="3">The sequence shown here is derived from an EMBL/GenBank/DDBJ whole genome shotgun (WGS) entry which is preliminary data.</text>
</comment>
<dbReference type="SMART" id="SM00421">
    <property type="entry name" value="HTH_LUXR"/>
    <property type="match status" value="1"/>
</dbReference>
<reference evidence="3 4" key="1">
    <citation type="submission" date="2018-04" db="EMBL/GenBank/DDBJ databases">
        <title>Genomic Encyclopedia of Archaeal and Bacterial Type Strains, Phase II (KMG-II): from individual species to whole genera.</title>
        <authorList>
            <person name="Goeker M."/>
        </authorList>
    </citation>
    <scope>NUCLEOTIDE SEQUENCE [LARGE SCALE GENOMIC DNA]</scope>
    <source>
        <strain evidence="3 4">DSM 23082</strain>
    </source>
</reference>
<proteinExistence type="predicted"/>
<name>A0A2T6AK99_9FLAO</name>
<dbReference type="Gene3D" id="1.10.10.10">
    <property type="entry name" value="Winged helix-like DNA-binding domain superfamily/Winged helix DNA-binding domain"/>
    <property type="match status" value="1"/>
</dbReference>
<dbReference type="InterPro" id="IPR000792">
    <property type="entry name" value="Tscrpt_reg_LuxR_C"/>
</dbReference>
<feature type="domain" description="HTH luxR-type" evidence="2">
    <location>
        <begin position="841"/>
        <end position="898"/>
    </location>
</feature>
<dbReference type="EMBL" id="QBKQ01000001">
    <property type="protein sequence ID" value="PTX44263.1"/>
    <property type="molecule type" value="Genomic_DNA"/>
</dbReference>
<dbReference type="AlphaFoldDB" id="A0A2T6AK99"/>
<dbReference type="SUPFAM" id="SSF46894">
    <property type="entry name" value="C-terminal effector domain of the bipartite response regulators"/>
    <property type="match status" value="1"/>
</dbReference>
<dbReference type="GO" id="GO:0003677">
    <property type="term" value="F:DNA binding"/>
    <property type="evidence" value="ECO:0007669"/>
    <property type="project" value="InterPro"/>
</dbReference>
<evidence type="ECO:0000259" key="2">
    <source>
        <dbReference type="SMART" id="SM00421"/>
    </source>
</evidence>
<accession>A0A2T6AK99</accession>
<dbReference type="InterPro" id="IPR036388">
    <property type="entry name" value="WH-like_DNA-bd_sf"/>
</dbReference>
<dbReference type="Proteomes" id="UP000244174">
    <property type="component" value="Unassembled WGS sequence"/>
</dbReference>
<keyword evidence="4" id="KW-1185">Reference proteome</keyword>
<evidence type="ECO:0000313" key="3">
    <source>
        <dbReference type="EMBL" id="PTX44263.1"/>
    </source>
</evidence>
<sequence>MGLMVYTTYSQELVPPIQNFSPSEYSAASQNWDIAVDDRGVVYTANNQGLLVFDGINWELFPLESQSIIRSVYPHKDRIYTGSYEEFGFWKRDSIGKMKYTSLSPLMEDFNMQSDEFWEILAYKDTIYFRSFGAVYKYDGAEITKVEDLVSTALGTFKGKMVYAPRMQGLAYLDENGNSKPLDGDLDVLEGVNIIDIEAQGDSLFIAGKESLYVYFDGKVRKINDVRLNELLSRSELNHIIPISSNEIILGTIKDGIVHYDFRDKSFQTYNRTAGLQNNTILGIDYFDEKLWLALDKGVDMIELKAPVNFYTDNSGELGAVYDLHNYNGNYYLASNTGIYNFTNSELRLIENAKDHTWNLEEINGRLYANHNTGIYEISNGKFVPIDTRTGSFSIDEIDGLSDKLLISHYTGISLYDQKTGEISELEGINFPVKQVVFENDNTFWAAHPYEGIYKISHENFTNLKVEKIRSLGQKENYNPKIYKLNNQVVAYVNGSWYQYNPFQDDFESFDDLKEYDGSKLIYKGSNYYVFIETDSGNLIITDLHDEKIRIAPEDLDQRMVKSNENFIRENDSIFYVTLNDGFARINLNKLRDINGDRWMSTPFLKEFADEKENYSLTGTPVIPYNSSKNIKVKVGLPVSSTSRLTYTLEGEETITGSINSGVLTFRNLVHGDYSLKLSAWGNGIDEVSTASYNFTIAPPWYLSLPMKLVYVLIFLSVIFLIYWLNKQKLKKHQLQLEAKFEKEHAERLNKIEKDRLMHEIDLKRKELANTTMMAAKKNEVLMEIQGELNKDKNKFSNQFRVKHIMTKINNAVKNKDEWKVFETNFNEVHEDFFKDVLEKYPKLTSKDLKLCSYLKMNLSSKEIAPLMGISVRGVEVHRYRLRKKMELDSDVNLTKFLIKNF</sequence>
<gene>
    <name evidence="3" type="ORF">C8P64_0238</name>
</gene>
<dbReference type="GO" id="GO:0006355">
    <property type="term" value="P:regulation of DNA-templated transcription"/>
    <property type="evidence" value="ECO:0007669"/>
    <property type="project" value="InterPro"/>
</dbReference>
<keyword evidence="1" id="KW-1133">Transmembrane helix</keyword>
<protein>
    <submittedName>
        <fullName evidence="3">Regulatory LuxR family protein</fullName>
    </submittedName>
</protein>
<dbReference type="Gene3D" id="2.60.40.10">
    <property type="entry name" value="Immunoglobulins"/>
    <property type="match status" value="1"/>
</dbReference>
<evidence type="ECO:0000256" key="1">
    <source>
        <dbReference type="SAM" id="Phobius"/>
    </source>
</evidence>
<dbReference type="InterPro" id="IPR015943">
    <property type="entry name" value="WD40/YVTN_repeat-like_dom_sf"/>
</dbReference>
<keyword evidence="1" id="KW-0812">Transmembrane</keyword>
<dbReference type="Pfam" id="PF00196">
    <property type="entry name" value="GerE"/>
    <property type="match status" value="1"/>
</dbReference>
<keyword evidence="1" id="KW-0472">Membrane</keyword>
<dbReference type="InterPro" id="IPR016032">
    <property type="entry name" value="Sig_transdc_resp-reg_C-effctor"/>
</dbReference>
<organism evidence="3 4">
    <name type="scientific">Christiangramia gaetbulicola</name>
    <dbReference type="NCBI Taxonomy" id="703340"/>
    <lineage>
        <taxon>Bacteria</taxon>
        <taxon>Pseudomonadati</taxon>
        <taxon>Bacteroidota</taxon>
        <taxon>Flavobacteriia</taxon>
        <taxon>Flavobacteriales</taxon>
        <taxon>Flavobacteriaceae</taxon>
        <taxon>Christiangramia</taxon>
    </lineage>
</organism>
<dbReference type="InterPro" id="IPR013783">
    <property type="entry name" value="Ig-like_fold"/>
</dbReference>
<feature type="transmembrane region" description="Helical" evidence="1">
    <location>
        <begin position="701"/>
        <end position="725"/>
    </location>
</feature>